<dbReference type="SMART" id="SM00354">
    <property type="entry name" value="HTH_LACI"/>
    <property type="match status" value="1"/>
</dbReference>
<dbReference type="CDD" id="cd06284">
    <property type="entry name" value="PBP1_LacI-like"/>
    <property type="match status" value="1"/>
</dbReference>
<gene>
    <name evidence="5" type="ORF">H8696_07345</name>
</gene>
<dbReference type="CDD" id="cd01392">
    <property type="entry name" value="HTH_LacI"/>
    <property type="match status" value="1"/>
</dbReference>
<evidence type="ECO:0000256" key="2">
    <source>
        <dbReference type="ARBA" id="ARBA00023125"/>
    </source>
</evidence>
<keyword evidence="1" id="KW-0805">Transcription regulation</keyword>
<keyword evidence="6" id="KW-1185">Reference proteome</keyword>
<evidence type="ECO:0000256" key="3">
    <source>
        <dbReference type="ARBA" id="ARBA00023163"/>
    </source>
</evidence>
<dbReference type="EMBL" id="JACRSR010000002">
    <property type="protein sequence ID" value="MBC8531663.1"/>
    <property type="molecule type" value="Genomic_DNA"/>
</dbReference>
<dbReference type="SUPFAM" id="SSF47413">
    <property type="entry name" value="lambda repressor-like DNA-binding domains"/>
    <property type="match status" value="1"/>
</dbReference>
<feature type="domain" description="HTH lacI-type" evidence="4">
    <location>
        <begin position="5"/>
        <end position="58"/>
    </location>
</feature>
<dbReference type="PANTHER" id="PTHR30146:SF109">
    <property type="entry name" value="HTH-TYPE TRANSCRIPTIONAL REGULATOR GALS"/>
    <property type="match status" value="1"/>
</dbReference>
<dbReference type="InterPro" id="IPR010982">
    <property type="entry name" value="Lambda_DNA-bd_dom_sf"/>
</dbReference>
<dbReference type="Gene3D" id="3.40.50.2300">
    <property type="match status" value="2"/>
</dbReference>
<dbReference type="Proteomes" id="UP000623172">
    <property type="component" value="Unassembled WGS sequence"/>
</dbReference>
<dbReference type="RefSeq" id="WP_249316273.1">
    <property type="nucleotide sequence ID" value="NZ_JACRSR010000002.1"/>
</dbReference>
<reference evidence="5" key="1">
    <citation type="submission" date="2020-08" db="EMBL/GenBank/DDBJ databases">
        <title>Genome public.</title>
        <authorList>
            <person name="Liu C."/>
            <person name="Sun Q."/>
        </authorList>
    </citation>
    <scope>NUCLEOTIDE SEQUENCE</scope>
    <source>
        <strain evidence="5">NSJ-53</strain>
    </source>
</reference>
<dbReference type="GO" id="GO:0000976">
    <property type="term" value="F:transcription cis-regulatory region binding"/>
    <property type="evidence" value="ECO:0007669"/>
    <property type="project" value="TreeGrafter"/>
</dbReference>
<evidence type="ECO:0000313" key="6">
    <source>
        <dbReference type="Proteomes" id="UP000623172"/>
    </source>
</evidence>
<dbReference type="PANTHER" id="PTHR30146">
    <property type="entry name" value="LACI-RELATED TRANSCRIPTIONAL REPRESSOR"/>
    <property type="match status" value="1"/>
</dbReference>
<dbReference type="Gene3D" id="1.10.260.40">
    <property type="entry name" value="lambda repressor-like DNA-binding domains"/>
    <property type="match status" value="1"/>
</dbReference>
<evidence type="ECO:0000259" key="4">
    <source>
        <dbReference type="PROSITE" id="PS50932"/>
    </source>
</evidence>
<dbReference type="SUPFAM" id="SSF53822">
    <property type="entry name" value="Periplasmic binding protein-like I"/>
    <property type="match status" value="1"/>
</dbReference>
<dbReference type="InterPro" id="IPR046335">
    <property type="entry name" value="LacI/GalR-like_sensor"/>
</dbReference>
<dbReference type="Pfam" id="PF13377">
    <property type="entry name" value="Peripla_BP_3"/>
    <property type="match status" value="1"/>
</dbReference>
<accession>A0A926HPY2</accession>
<organism evidence="5 6">
    <name type="scientific">Gehongia tenuis</name>
    <dbReference type="NCBI Taxonomy" id="2763655"/>
    <lineage>
        <taxon>Bacteria</taxon>
        <taxon>Bacillati</taxon>
        <taxon>Bacillota</taxon>
        <taxon>Clostridia</taxon>
        <taxon>Christensenellales</taxon>
        <taxon>Christensenellaceae</taxon>
        <taxon>Gehongia</taxon>
    </lineage>
</organism>
<dbReference type="Pfam" id="PF00356">
    <property type="entry name" value="LacI"/>
    <property type="match status" value="1"/>
</dbReference>
<name>A0A926HPY2_9FIRM</name>
<protein>
    <submittedName>
        <fullName evidence="5">LacI family DNA-binding transcriptional regulator</fullName>
    </submittedName>
</protein>
<comment type="caution">
    <text evidence="5">The sequence shown here is derived from an EMBL/GenBank/DDBJ whole genome shotgun (WGS) entry which is preliminary data.</text>
</comment>
<dbReference type="InterPro" id="IPR000843">
    <property type="entry name" value="HTH_LacI"/>
</dbReference>
<sequence length="330" mass="36467">MDEKITIQQIAEKANVSIATVSRIINHKGPVKESTRQKVLQIMDEYNFQPKTGQGSNRDAKTILVYMPDFQNPFNASAFEGIQKSAQAAGYQVLILQDTQNDYQRLLKHDFVTGIIVLTSSTQSTIIDEVLNRYPVVVCSGVSKYPSVSSVCTDNFSAAKRATEYLISCNRKKVALLNSSPQFNYSQQREAGFRQAMSDAGLPVNESWVVRLSTINFNIAASNMLHLFQQPDYPNAVFAVSDMYAAGTIQAARQAGLRVPEDVAVIGFDNTEICLLTDPPITAVSQPIFELGFQACELLLERIDYPGTGAKQIVLDTELIVRSSTPLNLR</sequence>
<dbReference type="AlphaFoldDB" id="A0A926HPY2"/>
<evidence type="ECO:0000256" key="1">
    <source>
        <dbReference type="ARBA" id="ARBA00023015"/>
    </source>
</evidence>
<dbReference type="InterPro" id="IPR028082">
    <property type="entry name" value="Peripla_BP_I"/>
</dbReference>
<keyword evidence="2 5" id="KW-0238">DNA-binding</keyword>
<keyword evidence="3" id="KW-0804">Transcription</keyword>
<dbReference type="GO" id="GO:0003700">
    <property type="term" value="F:DNA-binding transcription factor activity"/>
    <property type="evidence" value="ECO:0007669"/>
    <property type="project" value="TreeGrafter"/>
</dbReference>
<proteinExistence type="predicted"/>
<dbReference type="PROSITE" id="PS50932">
    <property type="entry name" value="HTH_LACI_2"/>
    <property type="match status" value="1"/>
</dbReference>
<evidence type="ECO:0000313" key="5">
    <source>
        <dbReference type="EMBL" id="MBC8531663.1"/>
    </source>
</evidence>